<dbReference type="RefSeq" id="WP_244823107.1">
    <property type="nucleotide sequence ID" value="NZ_CP112998.1"/>
</dbReference>
<organism evidence="5 6">
    <name type="scientific">Dyadobacter pollutisoli</name>
    <dbReference type="NCBI Taxonomy" id="2910158"/>
    <lineage>
        <taxon>Bacteria</taxon>
        <taxon>Pseudomonadati</taxon>
        <taxon>Bacteroidota</taxon>
        <taxon>Cytophagia</taxon>
        <taxon>Cytophagales</taxon>
        <taxon>Spirosomataceae</taxon>
        <taxon>Dyadobacter</taxon>
    </lineage>
</organism>
<dbReference type="AlphaFoldDB" id="A0A9E8NEF5"/>
<keyword evidence="6" id="KW-1185">Reference proteome</keyword>
<dbReference type="Pfam" id="PF12833">
    <property type="entry name" value="HTH_18"/>
    <property type="match status" value="1"/>
</dbReference>
<dbReference type="Proteomes" id="UP001164653">
    <property type="component" value="Chromosome"/>
</dbReference>
<feature type="domain" description="HTH araC/xylS-type" evidence="4">
    <location>
        <begin position="171"/>
        <end position="268"/>
    </location>
</feature>
<name>A0A9E8NEF5_9BACT</name>
<sequence>MTAEEQKLPIQYSCYFSRSRVGEQFVPEHVIGYVVSGSLELNDGVRTQTFGPGEIYFCRRNNLNKYTKYPAENMEFRSVSIYFDQEMLRNFSIEFGYQSEKHMPPVVFISLKTGSVLAKYMESLRAYEAIFQQQTSKDLLAVKRKEAILLLLQEKPELKDILFDFSDPGKIDLEAFMNKNFHFNVDLPRFAYLTGRSLSTFKRDFEKIFLNTPSRWLLQRRLKEAHYLIKEKRKAASDVYLDVGFEDLSHFSFAFKKQYGMSPSHVTT</sequence>
<dbReference type="GO" id="GO:0003700">
    <property type="term" value="F:DNA-binding transcription factor activity"/>
    <property type="evidence" value="ECO:0007669"/>
    <property type="project" value="InterPro"/>
</dbReference>
<gene>
    <name evidence="5" type="ORF">ON006_15045</name>
</gene>
<dbReference type="PANTHER" id="PTHR43280:SF2">
    <property type="entry name" value="HTH-TYPE TRANSCRIPTIONAL REGULATOR EXSA"/>
    <property type="match status" value="1"/>
</dbReference>
<keyword evidence="1" id="KW-0805">Transcription regulation</keyword>
<evidence type="ECO:0000313" key="5">
    <source>
        <dbReference type="EMBL" id="WAC15250.1"/>
    </source>
</evidence>
<dbReference type="KEGG" id="dpf:ON006_15045"/>
<dbReference type="InterPro" id="IPR018060">
    <property type="entry name" value="HTH_AraC"/>
</dbReference>
<keyword evidence="3" id="KW-0804">Transcription</keyword>
<evidence type="ECO:0000256" key="2">
    <source>
        <dbReference type="ARBA" id="ARBA00023125"/>
    </source>
</evidence>
<dbReference type="InterPro" id="IPR054015">
    <property type="entry name" value="ExsA-like_N"/>
</dbReference>
<dbReference type="Pfam" id="PF22200">
    <property type="entry name" value="ExsA_N"/>
    <property type="match status" value="1"/>
</dbReference>
<dbReference type="SUPFAM" id="SSF51215">
    <property type="entry name" value="Regulatory protein AraC"/>
    <property type="match status" value="1"/>
</dbReference>
<dbReference type="InterPro" id="IPR037923">
    <property type="entry name" value="HTH-like"/>
</dbReference>
<evidence type="ECO:0000256" key="3">
    <source>
        <dbReference type="ARBA" id="ARBA00023163"/>
    </source>
</evidence>
<protein>
    <submittedName>
        <fullName evidence="5">AraC family transcriptional regulator</fullName>
    </submittedName>
</protein>
<dbReference type="Gene3D" id="1.10.10.60">
    <property type="entry name" value="Homeodomain-like"/>
    <property type="match status" value="1"/>
</dbReference>
<accession>A0A9E8NEF5</accession>
<dbReference type="GO" id="GO:0043565">
    <property type="term" value="F:sequence-specific DNA binding"/>
    <property type="evidence" value="ECO:0007669"/>
    <property type="project" value="InterPro"/>
</dbReference>
<proteinExistence type="predicted"/>
<dbReference type="InterPro" id="IPR009057">
    <property type="entry name" value="Homeodomain-like_sf"/>
</dbReference>
<evidence type="ECO:0000256" key="1">
    <source>
        <dbReference type="ARBA" id="ARBA00023015"/>
    </source>
</evidence>
<evidence type="ECO:0000259" key="4">
    <source>
        <dbReference type="PROSITE" id="PS01124"/>
    </source>
</evidence>
<evidence type="ECO:0000313" key="6">
    <source>
        <dbReference type="Proteomes" id="UP001164653"/>
    </source>
</evidence>
<reference evidence="5" key="1">
    <citation type="submission" date="2022-11" db="EMBL/GenBank/DDBJ databases">
        <title>Dyadobacter pollutisoli sp. nov., isolated from plastic dumped soil.</title>
        <authorList>
            <person name="Kim J.M."/>
            <person name="Kim K.R."/>
            <person name="Lee J.K."/>
            <person name="Hao L."/>
            <person name="Jeon C.O."/>
        </authorList>
    </citation>
    <scope>NUCLEOTIDE SEQUENCE</scope>
    <source>
        <strain evidence="5">U1</strain>
    </source>
</reference>
<dbReference type="EMBL" id="CP112998">
    <property type="protein sequence ID" value="WAC15250.1"/>
    <property type="molecule type" value="Genomic_DNA"/>
</dbReference>
<dbReference type="PANTHER" id="PTHR43280">
    <property type="entry name" value="ARAC-FAMILY TRANSCRIPTIONAL REGULATOR"/>
    <property type="match status" value="1"/>
</dbReference>
<dbReference type="SUPFAM" id="SSF46689">
    <property type="entry name" value="Homeodomain-like"/>
    <property type="match status" value="1"/>
</dbReference>
<dbReference type="PROSITE" id="PS01124">
    <property type="entry name" value="HTH_ARAC_FAMILY_2"/>
    <property type="match status" value="1"/>
</dbReference>
<dbReference type="SMART" id="SM00342">
    <property type="entry name" value="HTH_ARAC"/>
    <property type="match status" value="1"/>
</dbReference>
<keyword evidence="2" id="KW-0238">DNA-binding</keyword>